<protein>
    <submittedName>
        <fullName evidence="1">Uncharacterized protein</fullName>
    </submittedName>
</protein>
<gene>
    <name evidence="1" type="ORF">S01H4_09539</name>
</gene>
<organism evidence="1">
    <name type="scientific">marine sediment metagenome</name>
    <dbReference type="NCBI Taxonomy" id="412755"/>
    <lineage>
        <taxon>unclassified sequences</taxon>
        <taxon>metagenomes</taxon>
        <taxon>ecological metagenomes</taxon>
    </lineage>
</organism>
<comment type="caution">
    <text evidence="1">The sequence shown here is derived from an EMBL/GenBank/DDBJ whole genome shotgun (WGS) entry which is preliminary data.</text>
</comment>
<accession>X0YLY4</accession>
<proteinExistence type="predicted"/>
<reference evidence="1" key="1">
    <citation type="journal article" date="2014" name="Front. Microbiol.">
        <title>High frequency of phylogenetically diverse reductive dehalogenase-homologous genes in deep subseafloor sedimentary metagenomes.</title>
        <authorList>
            <person name="Kawai M."/>
            <person name="Futagami T."/>
            <person name="Toyoda A."/>
            <person name="Takaki Y."/>
            <person name="Nishi S."/>
            <person name="Hori S."/>
            <person name="Arai W."/>
            <person name="Tsubouchi T."/>
            <person name="Morono Y."/>
            <person name="Uchiyama I."/>
            <person name="Ito T."/>
            <person name="Fujiyama A."/>
            <person name="Inagaki F."/>
            <person name="Takami H."/>
        </authorList>
    </citation>
    <scope>NUCLEOTIDE SEQUENCE</scope>
    <source>
        <strain evidence="1">Expedition CK06-06</strain>
    </source>
</reference>
<evidence type="ECO:0000313" key="1">
    <source>
        <dbReference type="EMBL" id="GAG57080.1"/>
    </source>
</evidence>
<feature type="non-terminal residue" evidence="1">
    <location>
        <position position="114"/>
    </location>
</feature>
<sequence>MERGLEYVTKVHEINIEILNLLKKEGVAPKALLEDWWMHRVVEGKFDPNGELIALRGRPGVKRGRIGATPSFEMHRKAPTMAEGIAWGVQYNRNPEVAITSYIEEAFKKIADAR</sequence>
<name>X0YLY4_9ZZZZ</name>
<dbReference type="AlphaFoldDB" id="X0YLY4"/>
<dbReference type="EMBL" id="BART01003468">
    <property type="protein sequence ID" value="GAG57080.1"/>
    <property type="molecule type" value="Genomic_DNA"/>
</dbReference>